<dbReference type="InterPro" id="IPR023696">
    <property type="entry name" value="Ureohydrolase_dom_sf"/>
</dbReference>
<dbReference type="PRINTS" id="PR01270">
    <property type="entry name" value="HDASUPER"/>
</dbReference>
<dbReference type="Pfam" id="PF00850">
    <property type="entry name" value="Hist_deacetyl"/>
    <property type="match status" value="1"/>
</dbReference>
<protein>
    <submittedName>
        <fullName evidence="3">Class II histone deacetylase</fullName>
    </submittedName>
</protein>
<dbReference type="PANTHER" id="PTHR10625:SF31">
    <property type="entry name" value="HISTONE DEACETYLASE DOMAIN-CONTAINING PROTEIN"/>
    <property type="match status" value="1"/>
</dbReference>
<dbReference type="PANTHER" id="PTHR10625">
    <property type="entry name" value="HISTONE DEACETYLASE HDAC1-RELATED"/>
    <property type="match status" value="1"/>
</dbReference>
<dbReference type="SUPFAM" id="SSF52768">
    <property type="entry name" value="Arginase/deacetylase"/>
    <property type="match status" value="1"/>
</dbReference>
<gene>
    <name evidence="3" type="ORF">J3U88_08360</name>
</gene>
<name>A0A8J7Q5P7_9BACT</name>
<dbReference type="GO" id="GO:0005737">
    <property type="term" value="C:cytoplasm"/>
    <property type="evidence" value="ECO:0007669"/>
    <property type="project" value="TreeGrafter"/>
</dbReference>
<comment type="similarity">
    <text evidence="1">Belongs to the histone deacetylase family.</text>
</comment>
<evidence type="ECO:0000256" key="1">
    <source>
        <dbReference type="ARBA" id="ARBA00005947"/>
    </source>
</evidence>
<proteinExistence type="inferred from homology"/>
<dbReference type="InterPro" id="IPR023801">
    <property type="entry name" value="His_deacetylse_dom"/>
</dbReference>
<sequence>MAHSNPPSQLPGADEPPRAAWISHDLYYWHDTGSAGGLLPVGPGIQPFQHVESVASKQRVSSLLEVNGVLDHLLRVKPRPATDDEICAVHSRPYLRHILNLCATGGGEAGIYAPVGYHSAAAARLAAGGVIRAVEVALGDGPDKAYCLVRPPGHHAEAERAMGFCIFNNVAIGARAAQRLGAEKVAIVDWDLHHGNGSQSIFYEDPSVLTISMHQDGLFPPGSGGAHERGKGPGHGFNVNIPLPPGSGHAAHLYAFEQIVAPALVQFRPDLILIAAGQDAGGFDPMGMQMCTSETFQMMTRRLVDLADQLCGGRLIASHEGGYSPWHVPFLVQGIVTELAGLPPLEDPYLPNLQTLPGQELMPHQKERVDQSRTVLGLADIDVSV</sequence>
<accession>A0A8J7Q5P7</accession>
<comment type="caution">
    <text evidence="3">The sequence shown here is derived from an EMBL/GenBank/DDBJ whole genome shotgun (WGS) entry which is preliminary data.</text>
</comment>
<evidence type="ECO:0000313" key="4">
    <source>
        <dbReference type="Proteomes" id="UP000664417"/>
    </source>
</evidence>
<dbReference type="GO" id="GO:0004407">
    <property type="term" value="F:histone deacetylase activity"/>
    <property type="evidence" value="ECO:0007669"/>
    <property type="project" value="TreeGrafter"/>
</dbReference>
<dbReference type="CDD" id="cd09996">
    <property type="entry name" value="HDAC_classII_1"/>
    <property type="match status" value="1"/>
</dbReference>
<dbReference type="Gene3D" id="3.40.800.20">
    <property type="entry name" value="Histone deacetylase domain"/>
    <property type="match status" value="1"/>
</dbReference>
<feature type="domain" description="Histone deacetylase" evidence="2">
    <location>
        <begin position="50"/>
        <end position="336"/>
    </location>
</feature>
<evidence type="ECO:0000259" key="2">
    <source>
        <dbReference type="Pfam" id="PF00850"/>
    </source>
</evidence>
<dbReference type="InterPro" id="IPR000286">
    <property type="entry name" value="HDACs"/>
</dbReference>
<dbReference type="AlphaFoldDB" id="A0A8J7Q5P7"/>
<dbReference type="Proteomes" id="UP000664417">
    <property type="component" value="Unassembled WGS sequence"/>
</dbReference>
<dbReference type="InterPro" id="IPR037138">
    <property type="entry name" value="His_deacetylse_dom_sf"/>
</dbReference>
<organism evidence="3 4">
    <name type="scientific">Acanthopleuribacter pedis</name>
    <dbReference type="NCBI Taxonomy" id="442870"/>
    <lineage>
        <taxon>Bacteria</taxon>
        <taxon>Pseudomonadati</taxon>
        <taxon>Acidobacteriota</taxon>
        <taxon>Holophagae</taxon>
        <taxon>Acanthopleuribacterales</taxon>
        <taxon>Acanthopleuribacteraceae</taxon>
        <taxon>Acanthopleuribacter</taxon>
    </lineage>
</organism>
<evidence type="ECO:0000313" key="3">
    <source>
        <dbReference type="EMBL" id="MBO1318466.1"/>
    </source>
</evidence>
<dbReference type="RefSeq" id="WP_207858252.1">
    <property type="nucleotide sequence ID" value="NZ_JAFREP010000006.1"/>
</dbReference>
<dbReference type="EMBL" id="JAFREP010000006">
    <property type="protein sequence ID" value="MBO1318466.1"/>
    <property type="molecule type" value="Genomic_DNA"/>
</dbReference>
<dbReference type="GO" id="GO:0040029">
    <property type="term" value="P:epigenetic regulation of gene expression"/>
    <property type="evidence" value="ECO:0007669"/>
    <property type="project" value="TreeGrafter"/>
</dbReference>
<keyword evidence="4" id="KW-1185">Reference proteome</keyword>
<reference evidence="3" key="1">
    <citation type="submission" date="2021-03" db="EMBL/GenBank/DDBJ databases">
        <authorList>
            <person name="Wang G."/>
        </authorList>
    </citation>
    <scope>NUCLEOTIDE SEQUENCE</scope>
    <source>
        <strain evidence="3">KCTC 12899</strain>
    </source>
</reference>